<dbReference type="PANTHER" id="PTHR35093">
    <property type="entry name" value="OUTER MEMBRANE PROTEIN NMB0088-RELATED"/>
    <property type="match status" value="1"/>
</dbReference>
<dbReference type="EMBL" id="FQXG01000001">
    <property type="protein sequence ID" value="SHG94301.1"/>
    <property type="molecule type" value="Genomic_DNA"/>
</dbReference>
<dbReference type="Pfam" id="PF03349">
    <property type="entry name" value="Toluene_X"/>
    <property type="match status" value="1"/>
</dbReference>
<dbReference type="STRING" id="299255.SAMN02745129_1216"/>
<evidence type="ECO:0000256" key="6">
    <source>
        <dbReference type="ARBA" id="ARBA00023136"/>
    </source>
</evidence>
<dbReference type="PANTHER" id="PTHR35093:SF8">
    <property type="entry name" value="OUTER MEMBRANE PROTEIN NMB0088-RELATED"/>
    <property type="match status" value="1"/>
</dbReference>
<dbReference type="SUPFAM" id="SSF56935">
    <property type="entry name" value="Porins"/>
    <property type="match status" value="1"/>
</dbReference>
<comment type="subcellular location">
    <subcellularLocation>
        <location evidence="1">Cell outer membrane</location>
        <topology evidence="1">Multi-pass membrane protein</topology>
    </subcellularLocation>
</comment>
<dbReference type="InterPro" id="IPR005017">
    <property type="entry name" value="OMPP1/FadL/TodX"/>
</dbReference>
<comment type="similarity">
    <text evidence="2">Belongs to the OmpP1/FadL family.</text>
</comment>
<protein>
    <submittedName>
        <fullName evidence="8">Long-chain fatty acid transport protein</fullName>
    </submittedName>
</protein>
<evidence type="ECO:0000256" key="4">
    <source>
        <dbReference type="ARBA" id="ARBA00022692"/>
    </source>
</evidence>
<keyword evidence="4" id="KW-0812">Transmembrane</keyword>
<dbReference type="OrthoDB" id="5856323at2"/>
<sequence>MTQSRYALLLCGGLFVPSVAASGLGFWEWSASATALANANGAAATDATVASQLPAAMQGLGESQVLASVVNYQVTTDYELPLMPELGYQTTDPIPSMFAVHRQDQWSFGLGIHSRTAADIQVPQIRYLGQAEARLKPIVVSVAPSLSHSWGAWSLGVGGEWLVADYQLTSGDCHWLLGCRGWEQSGRLSGSSFNLSGHWRGDQHRVGVLWRAPTQFGNEEIDLDLPSMTVLSHSYQLRNQWQTHLSISHTAWEDRGVRFRDYADLFGLLVGHNHSWRVALGADYRWREWELRMGYSQEQAVDRLGGWDSRWRLGLGRTLLGRWQWDGSLMYERYAEKQQQVDPFTVAIENQGLAVSTSLSYRF</sequence>
<evidence type="ECO:0000256" key="1">
    <source>
        <dbReference type="ARBA" id="ARBA00004571"/>
    </source>
</evidence>
<dbReference type="Gene3D" id="2.40.160.60">
    <property type="entry name" value="Outer membrane protein transport protein (OMPP1/FadL/TodX)"/>
    <property type="match status" value="1"/>
</dbReference>
<dbReference type="RefSeq" id="WP_067658465.1">
    <property type="nucleotide sequence ID" value="NZ_FQXG01000001.1"/>
</dbReference>
<proteinExistence type="inferred from homology"/>
<reference evidence="8 9" key="1">
    <citation type="submission" date="2016-11" db="EMBL/GenBank/DDBJ databases">
        <authorList>
            <person name="Jaros S."/>
            <person name="Januszkiewicz K."/>
            <person name="Wedrychowicz H."/>
        </authorList>
    </citation>
    <scope>NUCLEOTIDE SEQUENCE [LARGE SCALE GENOMIC DNA]</scope>
    <source>
        <strain evidence="8 9">DSM 16917</strain>
    </source>
</reference>
<keyword evidence="6" id="KW-0472">Membrane</keyword>
<dbReference type="GO" id="GO:0009279">
    <property type="term" value="C:cell outer membrane"/>
    <property type="evidence" value="ECO:0007669"/>
    <property type="project" value="UniProtKB-SubCell"/>
</dbReference>
<evidence type="ECO:0000256" key="7">
    <source>
        <dbReference type="ARBA" id="ARBA00023237"/>
    </source>
</evidence>
<dbReference type="AlphaFoldDB" id="A0A1M5NXQ5"/>
<keyword evidence="9" id="KW-1185">Reference proteome</keyword>
<evidence type="ECO:0000313" key="8">
    <source>
        <dbReference type="EMBL" id="SHG94301.1"/>
    </source>
</evidence>
<keyword evidence="5" id="KW-0732">Signal</keyword>
<accession>A0A1M5NXQ5</accession>
<evidence type="ECO:0000256" key="3">
    <source>
        <dbReference type="ARBA" id="ARBA00022452"/>
    </source>
</evidence>
<evidence type="ECO:0000256" key="5">
    <source>
        <dbReference type="ARBA" id="ARBA00022729"/>
    </source>
</evidence>
<keyword evidence="7" id="KW-0998">Cell outer membrane</keyword>
<dbReference type="GO" id="GO:0015483">
    <property type="term" value="F:long-chain fatty acid transporting porin activity"/>
    <property type="evidence" value="ECO:0007669"/>
    <property type="project" value="TreeGrafter"/>
</dbReference>
<keyword evidence="3" id="KW-1134">Transmembrane beta strand</keyword>
<gene>
    <name evidence="8" type="ORF">SAMN02745129_1216</name>
</gene>
<evidence type="ECO:0000313" key="9">
    <source>
        <dbReference type="Proteomes" id="UP000184268"/>
    </source>
</evidence>
<dbReference type="Proteomes" id="UP000184268">
    <property type="component" value="Unassembled WGS sequence"/>
</dbReference>
<evidence type="ECO:0000256" key="2">
    <source>
        <dbReference type="ARBA" id="ARBA00008163"/>
    </source>
</evidence>
<organism evidence="8 9">
    <name type="scientific">Ferrimonas marina</name>
    <dbReference type="NCBI Taxonomy" id="299255"/>
    <lineage>
        <taxon>Bacteria</taxon>
        <taxon>Pseudomonadati</taxon>
        <taxon>Pseudomonadota</taxon>
        <taxon>Gammaproteobacteria</taxon>
        <taxon>Alteromonadales</taxon>
        <taxon>Ferrimonadaceae</taxon>
        <taxon>Ferrimonas</taxon>
    </lineage>
</organism>
<name>A0A1M5NXQ5_9GAMM</name>